<proteinExistence type="predicted"/>
<reference evidence="2" key="1">
    <citation type="submission" date="2015-04" db="EMBL/GenBank/DDBJ databases">
        <title>The genome sequence of the plant pathogenic Rhizarian Plasmodiophora brassicae reveals insights in its biotrophic life cycle and the origin of chitin synthesis.</title>
        <authorList>
            <person name="Schwelm A."/>
            <person name="Fogelqvist J."/>
            <person name="Knaust A."/>
            <person name="Julke S."/>
            <person name="Lilja T."/>
            <person name="Dhandapani V."/>
            <person name="Bonilla-Rosso G."/>
            <person name="Karlsson M."/>
            <person name="Shevchenko A."/>
            <person name="Choi S.R."/>
            <person name="Kim H.G."/>
            <person name="Park J.Y."/>
            <person name="Lim Y.P."/>
            <person name="Ludwig-Muller J."/>
            <person name="Dixelius C."/>
        </authorList>
    </citation>
    <scope>NUCLEOTIDE SEQUENCE</scope>
    <source>
        <tissue evidence="2">Potato root galls</tissue>
    </source>
</reference>
<dbReference type="AlphaFoldDB" id="A0A0H5QVL1"/>
<sequence length="339" mass="38351">MMIMVIVSMIVYCVCGQEMHEEVRPVITVDHKARRWFSVHAFNHTISFLTRPNTRWISSSYRSIERQLDGSLNEIGNDLTADSLHMEMWRDETDRELEYCPVVYASLSISGNGQEMVAMLHMKDLSVIHIYPGSYGITREKGQSQHIAARHYGQTVLRDMEHGAVDQAQNRVQLSSLSVMPQSGYASVQHDNCNNKSIKYIQVLIVNDLSRYELLTNVTTFQSSAIVNIADGYYAAASFDTCVRIVLVGQLTFRSVIPEEIEYRSCNTTIDGHNGCVSCHGDGTDCESTSKREDEIDSGTLLSTFRDWNMINHRILVNQDSSDHLMRFTCSQGVDLMAQ</sequence>
<organism evidence="2">
    <name type="scientific">Spongospora subterranea</name>
    <dbReference type="NCBI Taxonomy" id="70186"/>
    <lineage>
        <taxon>Eukaryota</taxon>
        <taxon>Sar</taxon>
        <taxon>Rhizaria</taxon>
        <taxon>Endomyxa</taxon>
        <taxon>Phytomyxea</taxon>
        <taxon>Plasmodiophorida</taxon>
        <taxon>Plasmodiophoridae</taxon>
        <taxon>Spongospora</taxon>
    </lineage>
</organism>
<name>A0A0H5QVL1_9EUKA</name>
<feature type="chain" id="PRO_5005222989" evidence="1">
    <location>
        <begin position="17"/>
        <end position="339"/>
    </location>
</feature>
<accession>A0A0H5QVL1</accession>
<evidence type="ECO:0000313" key="2">
    <source>
        <dbReference type="EMBL" id="CRZ06028.1"/>
    </source>
</evidence>
<dbReference type="EMBL" id="HACM01005586">
    <property type="protein sequence ID" value="CRZ06028.1"/>
    <property type="molecule type" value="Transcribed_RNA"/>
</dbReference>
<feature type="signal peptide" evidence="1">
    <location>
        <begin position="1"/>
        <end position="16"/>
    </location>
</feature>
<evidence type="ECO:0000256" key="1">
    <source>
        <dbReference type="SAM" id="SignalP"/>
    </source>
</evidence>
<protein>
    <submittedName>
        <fullName evidence="2">Uncharacterized protein</fullName>
    </submittedName>
</protein>
<keyword evidence="1" id="KW-0732">Signal</keyword>